<dbReference type="Proteomes" id="UP000026962">
    <property type="component" value="Chromosome 3"/>
</dbReference>
<reference evidence="2" key="2">
    <citation type="submission" date="2018-05" db="EMBL/GenBank/DDBJ databases">
        <title>OpunRS2 (Oryza punctata Reference Sequence Version 2).</title>
        <authorList>
            <person name="Zhang J."/>
            <person name="Kudrna D."/>
            <person name="Lee S."/>
            <person name="Talag J."/>
            <person name="Welchert J."/>
            <person name="Wing R.A."/>
        </authorList>
    </citation>
    <scope>NUCLEOTIDE SEQUENCE [LARGE SCALE GENOMIC DNA]</scope>
</reference>
<proteinExistence type="predicted"/>
<evidence type="ECO:0000313" key="3">
    <source>
        <dbReference type="Proteomes" id="UP000026962"/>
    </source>
</evidence>
<dbReference type="HOGENOM" id="CLU_2531371_0_0_1"/>
<protein>
    <submittedName>
        <fullName evidence="2">Uncharacterized protein</fullName>
    </submittedName>
</protein>
<feature type="region of interest" description="Disordered" evidence="1">
    <location>
        <begin position="64"/>
        <end position="84"/>
    </location>
</feature>
<evidence type="ECO:0000313" key="2">
    <source>
        <dbReference type="EnsemblPlants" id="OPUNC03G17040.9"/>
    </source>
</evidence>
<name>A0A0E0KDW0_ORYPU</name>
<feature type="compositionally biased region" description="Acidic residues" evidence="1">
    <location>
        <begin position="43"/>
        <end position="52"/>
    </location>
</feature>
<evidence type="ECO:0000256" key="1">
    <source>
        <dbReference type="SAM" id="MobiDB-lite"/>
    </source>
</evidence>
<reference evidence="2" key="1">
    <citation type="submission" date="2015-04" db="UniProtKB">
        <authorList>
            <consortium name="EnsemblPlants"/>
        </authorList>
    </citation>
    <scope>IDENTIFICATION</scope>
</reference>
<dbReference type="Gramene" id="OPUNC03G17040.9">
    <property type="protein sequence ID" value="OPUNC03G17040.9"/>
    <property type="gene ID" value="OPUNC03G17040"/>
</dbReference>
<dbReference type="EnsemblPlants" id="OPUNC03G17040.9">
    <property type="protein sequence ID" value="OPUNC03G17040.9"/>
    <property type="gene ID" value="OPUNC03G17040"/>
</dbReference>
<dbReference type="AlphaFoldDB" id="A0A0E0KDW0"/>
<organism evidence="2">
    <name type="scientific">Oryza punctata</name>
    <name type="common">Red rice</name>
    <dbReference type="NCBI Taxonomy" id="4537"/>
    <lineage>
        <taxon>Eukaryota</taxon>
        <taxon>Viridiplantae</taxon>
        <taxon>Streptophyta</taxon>
        <taxon>Embryophyta</taxon>
        <taxon>Tracheophyta</taxon>
        <taxon>Spermatophyta</taxon>
        <taxon>Magnoliopsida</taxon>
        <taxon>Liliopsida</taxon>
        <taxon>Poales</taxon>
        <taxon>Poaceae</taxon>
        <taxon>BOP clade</taxon>
        <taxon>Oryzoideae</taxon>
        <taxon>Oryzeae</taxon>
        <taxon>Oryzinae</taxon>
        <taxon>Oryza</taxon>
    </lineage>
</organism>
<feature type="region of interest" description="Disordered" evidence="1">
    <location>
        <begin position="25"/>
        <end position="52"/>
    </location>
</feature>
<sequence length="84" mass="9370">MFQLSFLVWSIAQDKEGYKMAIRRGGPARDETHASNSIRENVDVDSDDEGENATETMVFRIRGLSSLPPPIPNEADRPLIQPKG</sequence>
<keyword evidence="3" id="KW-1185">Reference proteome</keyword>
<accession>A0A0E0KDW0</accession>